<dbReference type="RefSeq" id="WP_343056552.1">
    <property type="nucleotide sequence ID" value="NZ_CADIJX010000006.1"/>
</dbReference>
<proteinExistence type="predicted"/>
<dbReference type="InterPro" id="IPR049847">
    <property type="entry name" value="CrpP-rel"/>
</dbReference>
<protein>
    <submittedName>
        <fullName evidence="1">Uncharacterized protein</fullName>
    </submittedName>
</protein>
<dbReference type="AlphaFoldDB" id="A0A6S6ZL30"/>
<dbReference type="NCBIfam" id="NF041856">
    <property type="entry name" value="CrpP_rel_fam"/>
    <property type="match status" value="1"/>
</dbReference>
<name>A0A6S6ZL30_9BURK</name>
<dbReference type="EMBL" id="CADIJX010000006">
    <property type="protein sequence ID" value="CAB3684273.1"/>
    <property type="molecule type" value="Genomic_DNA"/>
</dbReference>
<sequence length="79" mass="9204">MHRDDIQRLGAHAAREGLTLWDCPYYRADVMPGHTGESIVEWREKVEAWEAGWMAEKKSWKPPGGTVRYVPRVAQRLRN</sequence>
<dbReference type="Proteomes" id="UP000494108">
    <property type="component" value="Unassembled WGS sequence"/>
</dbReference>
<reference evidence="1 2" key="1">
    <citation type="submission" date="2020-04" db="EMBL/GenBank/DDBJ databases">
        <authorList>
            <person name="De Canck E."/>
        </authorList>
    </citation>
    <scope>NUCLEOTIDE SEQUENCE [LARGE SCALE GENOMIC DNA]</scope>
    <source>
        <strain evidence="1 2">LMG 3431</strain>
    </source>
</reference>
<accession>A0A6S6ZL30</accession>
<keyword evidence="2" id="KW-1185">Reference proteome</keyword>
<gene>
    <name evidence="1" type="ORF">LMG3431_04527</name>
</gene>
<evidence type="ECO:0000313" key="1">
    <source>
        <dbReference type="EMBL" id="CAB3684273.1"/>
    </source>
</evidence>
<organism evidence="1 2">
    <name type="scientific">Achromobacter pestifer</name>
    <dbReference type="NCBI Taxonomy" id="1353889"/>
    <lineage>
        <taxon>Bacteria</taxon>
        <taxon>Pseudomonadati</taxon>
        <taxon>Pseudomonadota</taxon>
        <taxon>Betaproteobacteria</taxon>
        <taxon>Burkholderiales</taxon>
        <taxon>Alcaligenaceae</taxon>
        <taxon>Achromobacter</taxon>
    </lineage>
</organism>
<evidence type="ECO:0000313" key="2">
    <source>
        <dbReference type="Proteomes" id="UP000494108"/>
    </source>
</evidence>